<protein>
    <submittedName>
        <fullName evidence="1">Uncharacterized protein</fullName>
    </submittedName>
</protein>
<name>A0A382G6I1_9ZZZZ</name>
<accession>A0A382G6I1</accession>
<dbReference type="AlphaFoldDB" id="A0A382G6I1"/>
<proteinExistence type="predicted"/>
<sequence>MQFYVNDIEFDFEDSQGELPYNEQVELTNSTLGVWEADSEEDLIEEITAASGWCIKSIDYEHQLK</sequence>
<gene>
    <name evidence="1" type="ORF">METZ01_LOCUS223702</name>
</gene>
<reference evidence="1" key="1">
    <citation type="submission" date="2018-05" db="EMBL/GenBank/DDBJ databases">
        <authorList>
            <person name="Lanie J.A."/>
            <person name="Ng W.-L."/>
            <person name="Kazmierczak K.M."/>
            <person name="Andrzejewski T.M."/>
            <person name="Davidsen T.M."/>
            <person name="Wayne K.J."/>
            <person name="Tettelin H."/>
            <person name="Glass J.I."/>
            <person name="Rusch D."/>
            <person name="Podicherti R."/>
            <person name="Tsui H.-C.T."/>
            <person name="Winkler M.E."/>
        </authorList>
    </citation>
    <scope>NUCLEOTIDE SEQUENCE</scope>
</reference>
<organism evidence="1">
    <name type="scientific">marine metagenome</name>
    <dbReference type="NCBI Taxonomy" id="408172"/>
    <lineage>
        <taxon>unclassified sequences</taxon>
        <taxon>metagenomes</taxon>
        <taxon>ecological metagenomes</taxon>
    </lineage>
</organism>
<dbReference type="EMBL" id="UINC01053840">
    <property type="protein sequence ID" value="SVB70848.1"/>
    <property type="molecule type" value="Genomic_DNA"/>
</dbReference>
<evidence type="ECO:0000313" key="1">
    <source>
        <dbReference type="EMBL" id="SVB70848.1"/>
    </source>
</evidence>